<evidence type="ECO:0000256" key="2">
    <source>
        <dbReference type="ARBA" id="ARBA00022741"/>
    </source>
</evidence>
<feature type="domain" description="Protein kinase" evidence="6">
    <location>
        <begin position="1"/>
        <end position="189"/>
    </location>
</feature>
<dbReference type="PROSITE" id="PS50011">
    <property type="entry name" value="PROTEIN_KINASE_DOM"/>
    <property type="match status" value="1"/>
</dbReference>
<dbReference type="InterPro" id="IPR050339">
    <property type="entry name" value="CC_SR_Kinase"/>
</dbReference>
<dbReference type="PROSITE" id="PS00108">
    <property type="entry name" value="PROTEIN_KINASE_ST"/>
    <property type="match status" value="1"/>
</dbReference>
<keyword evidence="3" id="KW-0418">Kinase</keyword>
<keyword evidence="8" id="KW-1185">Reference proteome</keyword>
<gene>
    <name evidence="7" type="ORF">PFISCL1PPCAC_7506</name>
</gene>
<comment type="similarity">
    <text evidence="5">Belongs to the protein kinase superfamily. Ser/Thr protein kinase family. GCN2 subfamily.</text>
</comment>
<proteinExistence type="inferred from homology"/>
<dbReference type="PANTHER" id="PTHR11042:SF91">
    <property type="entry name" value="EUKARYOTIC TRANSLATION INITIATION FACTOR 2-ALPHA KINASE"/>
    <property type="match status" value="1"/>
</dbReference>
<dbReference type="GO" id="GO:0005634">
    <property type="term" value="C:nucleus"/>
    <property type="evidence" value="ECO:0007669"/>
    <property type="project" value="TreeGrafter"/>
</dbReference>
<comment type="caution">
    <text evidence="7">The sequence shown here is derived from an EMBL/GenBank/DDBJ whole genome shotgun (WGS) entry which is preliminary data.</text>
</comment>
<feature type="non-terminal residue" evidence="7">
    <location>
        <position position="190"/>
    </location>
</feature>
<evidence type="ECO:0000259" key="6">
    <source>
        <dbReference type="PROSITE" id="PS50011"/>
    </source>
</evidence>
<dbReference type="EMBL" id="BTSY01000002">
    <property type="protein sequence ID" value="GMT16209.1"/>
    <property type="molecule type" value="Genomic_DNA"/>
</dbReference>
<keyword evidence="2" id="KW-0547">Nucleotide-binding</keyword>
<dbReference type="Gene3D" id="1.10.510.10">
    <property type="entry name" value="Transferase(Phosphotransferase) domain 1"/>
    <property type="match status" value="1"/>
</dbReference>
<dbReference type="SUPFAM" id="SSF56112">
    <property type="entry name" value="Protein kinase-like (PK-like)"/>
    <property type="match status" value="1"/>
</dbReference>
<evidence type="ECO:0000256" key="3">
    <source>
        <dbReference type="ARBA" id="ARBA00022777"/>
    </source>
</evidence>
<evidence type="ECO:0000256" key="5">
    <source>
        <dbReference type="ARBA" id="ARBA00037982"/>
    </source>
</evidence>
<accession>A0AAV5VE98</accession>
<organism evidence="7 8">
    <name type="scientific">Pristionchus fissidentatus</name>
    <dbReference type="NCBI Taxonomy" id="1538716"/>
    <lineage>
        <taxon>Eukaryota</taxon>
        <taxon>Metazoa</taxon>
        <taxon>Ecdysozoa</taxon>
        <taxon>Nematoda</taxon>
        <taxon>Chromadorea</taxon>
        <taxon>Rhabditida</taxon>
        <taxon>Rhabditina</taxon>
        <taxon>Diplogasteromorpha</taxon>
        <taxon>Diplogasteroidea</taxon>
        <taxon>Neodiplogasteridae</taxon>
        <taxon>Pristionchus</taxon>
    </lineage>
</organism>
<evidence type="ECO:0000313" key="7">
    <source>
        <dbReference type="EMBL" id="GMT16209.1"/>
    </source>
</evidence>
<dbReference type="AlphaFoldDB" id="A0AAV5VE98"/>
<dbReference type="GO" id="GO:0004694">
    <property type="term" value="F:eukaryotic translation initiation factor 2alpha kinase activity"/>
    <property type="evidence" value="ECO:0007669"/>
    <property type="project" value="TreeGrafter"/>
</dbReference>
<evidence type="ECO:0000256" key="4">
    <source>
        <dbReference type="ARBA" id="ARBA00022840"/>
    </source>
</evidence>
<dbReference type="SMART" id="SM00220">
    <property type="entry name" value="S_TKc"/>
    <property type="match status" value="1"/>
</dbReference>
<dbReference type="InterPro" id="IPR011009">
    <property type="entry name" value="Kinase-like_dom_sf"/>
</dbReference>
<dbReference type="PANTHER" id="PTHR11042">
    <property type="entry name" value="EUKARYOTIC TRANSLATION INITIATION FACTOR 2-ALPHA KINASE EIF2-ALPHA KINASE -RELATED"/>
    <property type="match status" value="1"/>
</dbReference>
<evidence type="ECO:0000313" key="8">
    <source>
        <dbReference type="Proteomes" id="UP001432322"/>
    </source>
</evidence>
<protein>
    <recommendedName>
        <fullName evidence="6">Protein kinase domain-containing protein</fullName>
    </recommendedName>
</protein>
<keyword evidence="4" id="KW-0067">ATP-binding</keyword>
<dbReference type="InterPro" id="IPR008271">
    <property type="entry name" value="Ser/Thr_kinase_AS"/>
</dbReference>
<dbReference type="Proteomes" id="UP001432322">
    <property type="component" value="Unassembled WGS sequence"/>
</dbReference>
<dbReference type="Pfam" id="PF00069">
    <property type="entry name" value="Pkinase"/>
    <property type="match status" value="1"/>
</dbReference>
<evidence type="ECO:0000256" key="1">
    <source>
        <dbReference type="ARBA" id="ARBA00022679"/>
    </source>
</evidence>
<sequence>MDNNDSGPFLYIQMQMCKYSLRDWLYRNFEDRRMKAWMKRLLEAVAYIHGKNLFHRDLKPSNILFDGEDVLKICDLGIAAAFETRDDGKEATISRTDGMGSPLYMSPEQFERYSSKVDVFALGIRLIFAEISVRMNDTERREVNIYNCENKNCKRSQSDESRAEFIKWLTTVDPDKRPSCRQALDSPFFT</sequence>
<dbReference type="GO" id="GO:0005524">
    <property type="term" value="F:ATP binding"/>
    <property type="evidence" value="ECO:0007669"/>
    <property type="project" value="UniProtKB-KW"/>
</dbReference>
<name>A0AAV5VE98_9BILA</name>
<keyword evidence="1" id="KW-0808">Transferase</keyword>
<reference evidence="7" key="1">
    <citation type="submission" date="2023-10" db="EMBL/GenBank/DDBJ databases">
        <title>Genome assembly of Pristionchus species.</title>
        <authorList>
            <person name="Yoshida K."/>
            <person name="Sommer R.J."/>
        </authorList>
    </citation>
    <scope>NUCLEOTIDE SEQUENCE</scope>
    <source>
        <strain evidence="7">RS5133</strain>
    </source>
</reference>
<dbReference type="InterPro" id="IPR000719">
    <property type="entry name" value="Prot_kinase_dom"/>
</dbReference>
<dbReference type="GO" id="GO:0005737">
    <property type="term" value="C:cytoplasm"/>
    <property type="evidence" value="ECO:0007669"/>
    <property type="project" value="TreeGrafter"/>
</dbReference>